<reference evidence="4" key="2">
    <citation type="submission" date="2010-05" db="EMBL/GenBank/DDBJ databases">
        <title>The genome sequence of Magnaporthe poae strain ATCC 64411.</title>
        <authorList>
            <person name="Ma L.-J."/>
            <person name="Dead R."/>
            <person name="Young S."/>
            <person name="Zeng Q."/>
            <person name="Koehrsen M."/>
            <person name="Alvarado L."/>
            <person name="Berlin A."/>
            <person name="Chapman S.B."/>
            <person name="Chen Z."/>
            <person name="Freedman E."/>
            <person name="Gellesch M."/>
            <person name="Goldberg J."/>
            <person name="Griggs A."/>
            <person name="Gujja S."/>
            <person name="Heilman E.R."/>
            <person name="Heiman D."/>
            <person name="Hepburn T."/>
            <person name="Howarth C."/>
            <person name="Jen D."/>
            <person name="Larson L."/>
            <person name="Mehta T."/>
            <person name="Neiman D."/>
            <person name="Pearson M."/>
            <person name="Roberts A."/>
            <person name="Saif S."/>
            <person name="Shea T."/>
            <person name="Shenoy N."/>
            <person name="Sisk P."/>
            <person name="Stolte C."/>
            <person name="Sykes S."/>
            <person name="Walk T."/>
            <person name="White J."/>
            <person name="Yandava C."/>
            <person name="Haas B."/>
            <person name="Nusbaum C."/>
            <person name="Birren B."/>
        </authorList>
    </citation>
    <scope>NUCLEOTIDE SEQUENCE [LARGE SCALE GENOMIC DNA]</scope>
    <source>
        <strain evidence="4">ATCC 64411 / 73-15</strain>
    </source>
</reference>
<organism evidence="3 4">
    <name type="scientific">Magnaporthiopsis poae (strain ATCC 64411 / 73-15)</name>
    <name type="common">Kentucky bluegrass fungus</name>
    <name type="synonym">Magnaporthe poae</name>
    <dbReference type="NCBI Taxonomy" id="644358"/>
    <lineage>
        <taxon>Eukaryota</taxon>
        <taxon>Fungi</taxon>
        <taxon>Dikarya</taxon>
        <taxon>Ascomycota</taxon>
        <taxon>Pezizomycotina</taxon>
        <taxon>Sordariomycetes</taxon>
        <taxon>Sordariomycetidae</taxon>
        <taxon>Magnaporthales</taxon>
        <taxon>Magnaporthaceae</taxon>
        <taxon>Magnaporthiopsis</taxon>
    </lineage>
</organism>
<keyword evidence="4" id="KW-1185">Reference proteome</keyword>
<protein>
    <submittedName>
        <fullName evidence="2 3">Uncharacterized protein</fullName>
    </submittedName>
</protein>
<dbReference type="VEuPathDB" id="FungiDB:MAPG_09777"/>
<dbReference type="AlphaFoldDB" id="A0A0C4EAU6"/>
<dbReference type="Proteomes" id="UP000011715">
    <property type="component" value="Unassembled WGS sequence"/>
</dbReference>
<name>A0A0C4EAU6_MAGP6</name>
<evidence type="ECO:0000256" key="1">
    <source>
        <dbReference type="SAM" id="MobiDB-lite"/>
    </source>
</evidence>
<evidence type="ECO:0000313" key="3">
    <source>
        <dbReference type="EnsemblFungi" id="MAPG_09777T0"/>
    </source>
</evidence>
<evidence type="ECO:0000313" key="4">
    <source>
        <dbReference type="Proteomes" id="UP000011715"/>
    </source>
</evidence>
<dbReference type="EnsemblFungi" id="MAPG_09777T0">
    <property type="protein sequence ID" value="MAPG_09777T0"/>
    <property type="gene ID" value="MAPG_09777"/>
</dbReference>
<reference evidence="2" key="1">
    <citation type="submission" date="2010-05" db="EMBL/GenBank/DDBJ databases">
        <title>The Genome Sequence of Magnaporthe poae strain ATCC 64411.</title>
        <authorList>
            <consortium name="The Broad Institute Genome Sequencing Platform"/>
            <consortium name="Broad Institute Genome Sequencing Center for Infectious Disease"/>
            <person name="Ma L.-J."/>
            <person name="Dead R."/>
            <person name="Young S."/>
            <person name="Zeng Q."/>
            <person name="Koehrsen M."/>
            <person name="Alvarado L."/>
            <person name="Berlin A."/>
            <person name="Chapman S.B."/>
            <person name="Chen Z."/>
            <person name="Freedman E."/>
            <person name="Gellesch M."/>
            <person name="Goldberg J."/>
            <person name="Griggs A."/>
            <person name="Gujja S."/>
            <person name="Heilman E.R."/>
            <person name="Heiman D."/>
            <person name="Hepburn T."/>
            <person name="Howarth C."/>
            <person name="Jen D."/>
            <person name="Larson L."/>
            <person name="Mehta T."/>
            <person name="Neiman D."/>
            <person name="Pearson M."/>
            <person name="Roberts A."/>
            <person name="Saif S."/>
            <person name="Shea T."/>
            <person name="Shenoy N."/>
            <person name="Sisk P."/>
            <person name="Stolte C."/>
            <person name="Sykes S."/>
            <person name="Walk T."/>
            <person name="White J."/>
            <person name="Yandava C."/>
            <person name="Haas B."/>
            <person name="Nusbaum C."/>
            <person name="Birren B."/>
        </authorList>
    </citation>
    <scope>NUCLEOTIDE SEQUENCE</scope>
    <source>
        <strain evidence="2">ATCC 64411</strain>
    </source>
</reference>
<dbReference type="EMBL" id="GL876976">
    <property type="protein sequence ID" value="KLU91256.1"/>
    <property type="molecule type" value="Genomic_DNA"/>
</dbReference>
<gene>
    <name evidence="2" type="ORF">MAPG_09777</name>
</gene>
<reference evidence="2" key="3">
    <citation type="submission" date="2011-03" db="EMBL/GenBank/DDBJ databases">
        <title>Annotation of Magnaporthe poae ATCC 64411.</title>
        <authorList>
            <person name="Ma L.-J."/>
            <person name="Dead R."/>
            <person name="Young S.K."/>
            <person name="Zeng Q."/>
            <person name="Gargeya S."/>
            <person name="Fitzgerald M."/>
            <person name="Haas B."/>
            <person name="Abouelleil A."/>
            <person name="Alvarado L."/>
            <person name="Arachchi H.M."/>
            <person name="Berlin A."/>
            <person name="Brown A."/>
            <person name="Chapman S.B."/>
            <person name="Chen Z."/>
            <person name="Dunbar C."/>
            <person name="Freedman E."/>
            <person name="Gearin G."/>
            <person name="Gellesch M."/>
            <person name="Goldberg J."/>
            <person name="Griggs A."/>
            <person name="Gujja S."/>
            <person name="Heiman D."/>
            <person name="Howarth C."/>
            <person name="Larson L."/>
            <person name="Lui A."/>
            <person name="MacDonald P.J.P."/>
            <person name="Mehta T."/>
            <person name="Montmayeur A."/>
            <person name="Murphy C."/>
            <person name="Neiman D."/>
            <person name="Pearson M."/>
            <person name="Priest M."/>
            <person name="Roberts A."/>
            <person name="Saif S."/>
            <person name="Shea T."/>
            <person name="Shenoy N."/>
            <person name="Sisk P."/>
            <person name="Stolte C."/>
            <person name="Sykes S."/>
            <person name="Yandava C."/>
            <person name="Wortman J."/>
            <person name="Nusbaum C."/>
            <person name="Birren B."/>
        </authorList>
    </citation>
    <scope>NUCLEOTIDE SEQUENCE</scope>
    <source>
        <strain evidence="2">ATCC 64411</strain>
    </source>
</reference>
<proteinExistence type="predicted"/>
<reference evidence="3" key="4">
    <citation type="journal article" date="2015" name="G3 (Bethesda)">
        <title>Genome sequences of three phytopathogenic species of the Magnaporthaceae family of fungi.</title>
        <authorList>
            <person name="Okagaki L.H."/>
            <person name="Nunes C.C."/>
            <person name="Sailsbery J."/>
            <person name="Clay B."/>
            <person name="Brown D."/>
            <person name="John T."/>
            <person name="Oh Y."/>
            <person name="Young N."/>
            <person name="Fitzgerald M."/>
            <person name="Haas B.J."/>
            <person name="Zeng Q."/>
            <person name="Young S."/>
            <person name="Adiconis X."/>
            <person name="Fan L."/>
            <person name="Levin J.Z."/>
            <person name="Mitchell T.K."/>
            <person name="Okubara P.A."/>
            <person name="Farman M.L."/>
            <person name="Kohn L.M."/>
            <person name="Birren B."/>
            <person name="Ma L.-J."/>
            <person name="Dean R.A."/>
        </authorList>
    </citation>
    <scope>NUCLEOTIDE SEQUENCE</scope>
    <source>
        <strain evidence="3">ATCC 64411 / 73-15</strain>
    </source>
</reference>
<feature type="region of interest" description="Disordered" evidence="1">
    <location>
        <begin position="30"/>
        <end position="75"/>
    </location>
</feature>
<feature type="compositionally biased region" description="Polar residues" evidence="1">
    <location>
        <begin position="49"/>
        <end position="59"/>
    </location>
</feature>
<dbReference type="EMBL" id="ADBL01002500">
    <property type="status" value="NOT_ANNOTATED_CDS"/>
    <property type="molecule type" value="Genomic_DNA"/>
</dbReference>
<reference evidence="3" key="5">
    <citation type="submission" date="2015-06" db="UniProtKB">
        <authorList>
            <consortium name="EnsemblFungi"/>
        </authorList>
    </citation>
    <scope>IDENTIFICATION</scope>
    <source>
        <strain evidence="3">ATCC 64411</strain>
    </source>
</reference>
<accession>A0A0C4EAU6</accession>
<evidence type="ECO:0000313" key="2">
    <source>
        <dbReference type="EMBL" id="KLU91256.1"/>
    </source>
</evidence>
<sequence>MACRAACRGFQALDVLGVAGRPWAEAGAGRVSRALNPGPESFRDGDGGSLQNRGQNPLSGVTDHQPAPAPALSERDFRQVPVLTHIVSWDFCTQSRHSRAVRAVTAAGRR</sequence>